<gene>
    <name evidence="2" type="ORF">SV7mr_11540</name>
</gene>
<organism evidence="2 3">
    <name type="scientific">Stieleria bergensis</name>
    <dbReference type="NCBI Taxonomy" id="2528025"/>
    <lineage>
        <taxon>Bacteria</taxon>
        <taxon>Pseudomonadati</taxon>
        <taxon>Planctomycetota</taxon>
        <taxon>Planctomycetia</taxon>
        <taxon>Pirellulales</taxon>
        <taxon>Pirellulaceae</taxon>
        <taxon>Stieleria</taxon>
    </lineage>
</organism>
<dbReference type="InterPro" id="IPR036514">
    <property type="entry name" value="SGNH_hydro_sf"/>
</dbReference>
<evidence type="ECO:0000259" key="1">
    <source>
        <dbReference type="Pfam" id="PF13472"/>
    </source>
</evidence>
<dbReference type="Gene3D" id="3.40.50.1110">
    <property type="entry name" value="SGNH hydrolase"/>
    <property type="match status" value="1"/>
</dbReference>
<evidence type="ECO:0000313" key="3">
    <source>
        <dbReference type="Proteomes" id="UP000315003"/>
    </source>
</evidence>
<dbReference type="PANTHER" id="PTHR34407:SF1">
    <property type="entry name" value="SGNH HYDROLASE-TYPE ESTERASE DOMAIN-CONTAINING PROTEIN"/>
    <property type="match status" value="1"/>
</dbReference>
<keyword evidence="3" id="KW-1185">Reference proteome</keyword>
<dbReference type="Gene3D" id="2.60.120.260">
    <property type="entry name" value="Galactose-binding domain-like"/>
    <property type="match status" value="1"/>
</dbReference>
<dbReference type="Pfam" id="PF13472">
    <property type="entry name" value="Lipase_GDSL_2"/>
    <property type="match status" value="1"/>
</dbReference>
<dbReference type="InterPro" id="IPR013830">
    <property type="entry name" value="SGNH_hydro"/>
</dbReference>
<dbReference type="PANTHER" id="PTHR34407">
    <property type="entry name" value="EXPRESSED PROTEIN"/>
    <property type="match status" value="1"/>
</dbReference>
<dbReference type="AlphaFoldDB" id="A0A517SRA8"/>
<dbReference type="EMBL" id="CP036272">
    <property type="protein sequence ID" value="QDT58661.1"/>
    <property type="molecule type" value="Genomic_DNA"/>
</dbReference>
<evidence type="ECO:0000313" key="2">
    <source>
        <dbReference type="EMBL" id="QDT58661.1"/>
    </source>
</evidence>
<proteinExistence type="predicted"/>
<sequence length="419" mass="44759">MLSSSVSAMLRAGLFGFLALTGVVSDVAAQTLPADVNKAALQSATARGNLDHSLARFSAGEKATVAFMGGSITEMNGYRPMVMQDLQTRFPDTEFQFVNAGIASTCSHTGAFRLPTDVLAFKPDLLLVEFAVNDDQDAGHSFAEALRGMEGVVRSAKTQLPEMDLVMVHFVNQGMLGLVQKDQVPTSIAAHETVADHYGVSTCNVAVELAKRIESGESSWKTYGGVHPQAPGNRIAADLVAKVMDQHGYPELKTPSSPKVHVASQAGDSKQLPAAIDPSSYASGRFLPANQVELGTGWSLLQPNWSQIAGGFRDRYGMQKLFVADSAGAELAFSFTGTAVGLFVLAGPDAGAVEVSVDGKPWKRVELYHRFSRGLHYPRTIVLQSGLPHQKHDVKLRVAAESHPSSKGQAVRVLHFTAS</sequence>
<dbReference type="Proteomes" id="UP000315003">
    <property type="component" value="Chromosome"/>
</dbReference>
<reference evidence="2 3" key="1">
    <citation type="submission" date="2019-02" db="EMBL/GenBank/DDBJ databases">
        <title>Deep-cultivation of Planctomycetes and their phenomic and genomic characterization uncovers novel biology.</title>
        <authorList>
            <person name="Wiegand S."/>
            <person name="Jogler M."/>
            <person name="Boedeker C."/>
            <person name="Pinto D."/>
            <person name="Vollmers J."/>
            <person name="Rivas-Marin E."/>
            <person name="Kohn T."/>
            <person name="Peeters S.H."/>
            <person name="Heuer A."/>
            <person name="Rast P."/>
            <person name="Oberbeckmann S."/>
            <person name="Bunk B."/>
            <person name="Jeske O."/>
            <person name="Meyerdierks A."/>
            <person name="Storesund J.E."/>
            <person name="Kallscheuer N."/>
            <person name="Luecker S."/>
            <person name="Lage O.M."/>
            <person name="Pohl T."/>
            <person name="Merkel B.J."/>
            <person name="Hornburger P."/>
            <person name="Mueller R.-W."/>
            <person name="Bruemmer F."/>
            <person name="Labrenz M."/>
            <person name="Spormann A.M."/>
            <person name="Op den Camp H."/>
            <person name="Overmann J."/>
            <person name="Amann R."/>
            <person name="Jetten M.S.M."/>
            <person name="Mascher T."/>
            <person name="Medema M.H."/>
            <person name="Devos D.P."/>
            <person name="Kaster A.-K."/>
            <person name="Ovreas L."/>
            <person name="Rohde M."/>
            <person name="Galperin M.Y."/>
            <person name="Jogler C."/>
        </authorList>
    </citation>
    <scope>NUCLEOTIDE SEQUENCE [LARGE SCALE GENOMIC DNA]</scope>
    <source>
        <strain evidence="2 3">SV_7m_r</strain>
    </source>
</reference>
<name>A0A517SRA8_9BACT</name>
<dbReference type="RefSeq" id="WP_419188138.1">
    <property type="nucleotide sequence ID" value="NZ_CP036272.1"/>
</dbReference>
<dbReference type="GO" id="GO:0016788">
    <property type="term" value="F:hydrolase activity, acting on ester bonds"/>
    <property type="evidence" value="ECO:0007669"/>
    <property type="project" value="UniProtKB-ARBA"/>
</dbReference>
<protein>
    <recommendedName>
        <fullName evidence="1">SGNH hydrolase-type esterase domain-containing protein</fullName>
    </recommendedName>
</protein>
<dbReference type="SUPFAM" id="SSF52266">
    <property type="entry name" value="SGNH hydrolase"/>
    <property type="match status" value="1"/>
</dbReference>
<feature type="domain" description="SGNH hydrolase-type esterase" evidence="1">
    <location>
        <begin position="67"/>
        <end position="235"/>
    </location>
</feature>
<accession>A0A517SRA8</accession>